<keyword evidence="3 8" id="KW-0812">Transmembrane</keyword>
<proteinExistence type="inferred from homology"/>
<reference evidence="9" key="2">
    <citation type="journal article" date="2023" name="IMA Fungus">
        <title>Comparative genomic study of the Penicillium genus elucidates a diverse pangenome and 15 lateral gene transfer events.</title>
        <authorList>
            <person name="Petersen C."/>
            <person name="Sorensen T."/>
            <person name="Nielsen M.R."/>
            <person name="Sondergaard T.E."/>
            <person name="Sorensen J.L."/>
            <person name="Fitzpatrick D.A."/>
            <person name="Frisvad J.C."/>
            <person name="Nielsen K.L."/>
        </authorList>
    </citation>
    <scope>NUCLEOTIDE SEQUENCE</scope>
    <source>
        <strain evidence="9">IBT 15544</strain>
    </source>
</reference>
<dbReference type="GO" id="GO:0006696">
    <property type="term" value="P:ergosterol biosynthetic process"/>
    <property type="evidence" value="ECO:0007669"/>
    <property type="project" value="TreeGrafter"/>
</dbReference>
<sequence>MPSKSSTGKQSSGCRCFSFRNLSIFAVFLALFSAVYSFLDARLDRFYIFDPDHLHDLSQRAIKAHGDDTHSVVNFIVSELETKVGTEHLNLEQEWVFNNAGGAMGAMYIIHASITEYLIIFGTAVGTEGHTGRHTADDYFNILHGTQLAYVPGSYEAESYPAGTVHHLRRGEVKQYKMDSSCFALEYARGWIPPMLFFGYADTFSSTLDFPTLWATSRITGREMISNLLKFKL</sequence>
<evidence type="ECO:0000256" key="1">
    <source>
        <dbReference type="ARBA" id="ARBA00004586"/>
    </source>
</evidence>
<feature type="transmembrane region" description="Helical" evidence="8">
    <location>
        <begin position="21"/>
        <end position="39"/>
    </location>
</feature>
<evidence type="ECO:0000256" key="3">
    <source>
        <dbReference type="ARBA" id="ARBA00022692"/>
    </source>
</evidence>
<keyword evidence="10" id="KW-1185">Reference proteome</keyword>
<evidence type="ECO:0000256" key="4">
    <source>
        <dbReference type="ARBA" id="ARBA00022824"/>
    </source>
</evidence>
<dbReference type="GeneID" id="83175710"/>
<dbReference type="GO" id="GO:0005789">
    <property type="term" value="C:endoplasmic reticulum membrane"/>
    <property type="evidence" value="ECO:0007669"/>
    <property type="project" value="UniProtKB-SubCell"/>
</dbReference>
<accession>A0A9W9NII0</accession>
<evidence type="ECO:0000256" key="6">
    <source>
        <dbReference type="ARBA" id="ARBA00023136"/>
    </source>
</evidence>
<dbReference type="InterPro" id="IPR006716">
    <property type="entry name" value="ERG2_sigma1_rcpt-like"/>
</dbReference>
<comment type="subcellular location">
    <subcellularLocation>
        <location evidence="1">Endoplasmic reticulum membrane</location>
    </subcellularLocation>
</comment>
<keyword evidence="5 8" id="KW-1133">Transmembrane helix</keyword>
<comment type="caution">
    <text evidence="9">The sequence shown here is derived from an EMBL/GenBank/DDBJ whole genome shotgun (WGS) entry which is preliminary data.</text>
</comment>
<dbReference type="GO" id="GO:0016853">
    <property type="term" value="F:isomerase activity"/>
    <property type="evidence" value="ECO:0007669"/>
    <property type="project" value="UniProtKB-KW"/>
</dbReference>
<keyword evidence="6 8" id="KW-0472">Membrane</keyword>
<dbReference type="RefSeq" id="XP_058313821.1">
    <property type="nucleotide sequence ID" value="XM_058448410.1"/>
</dbReference>
<comment type="pathway">
    <text evidence="7 8">Steroid metabolism; ergosterol biosynthesis.</text>
</comment>
<evidence type="ECO:0000256" key="7">
    <source>
        <dbReference type="ARBA" id="ARBA00029435"/>
    </source>
</evidence>
<evidence type="ECO:0000256" key="8">
    <source>
        <dbReference type="RuleBase" id="RU368083"/>
    </source>
</evidence>
<reference evidence="9" key="1">
    <citation type="submission" date="2022-12" db="EMBL/GenBank/DDBJ databases">
        <authorList>
            <person name="Petersen C."/>
        </authorList>
    </citation>
    <scope>NUCLEOTIDE SEQUENCE</scope>
    <source>
        <strain evidence="9">IBT 15544</strain>
    </source>
</reference>
<organism evidence="9 10">
    <name type="scientific">Penicillium cinerascens</name>
    <dbReference type="NCBI Taxonomy" id="70096"/>
    <lineage>
        <taxon>Eukaryota</taxon>
        <taxon>Fungi</taxon>
        <taxon>Dikarya</taxon>
        <taxon>Ascomycota</taxon>
        <taxon>Pezizomycotina</taxon>
        <taxon>Eurotiomycetes</taxon>
        <taxon>Eurotiomycetidae</taxon>
        <taxon>Eurotiales</taxon>
        <taxon>Aspergillaceae</taxon>
        <taxon>Penicillium</taxon>
    </lineage>
</organism>
<dbReference type="AlphaFoldDB" id="A0A9W9NII0"/>
<dbReference type="Pfam" id="PF04622">
    <property type="entry name" value="ERG2_Sigma1R"/>
    <property type="match status" value="1"/>
</dbReference>
<dbReference type="PANTHER" id="PTHR10868:SF1">
    <property type="entry name" value="SIGMA NON-OPIOID INTRACELLULAR RECEPTOR 1"/>
    <property type="match status" value="1"/>
</dbReference>
<protein>
    <recommendedName>
        <fullName evidence="8">C-8 sterol isomerase</fullName>
        <ecNumber evidence="8">5.-.-.-</ecNumber>
    </recommendedName>
    <alternativeName>
        <fullName evidence="8">Delta-8--delta-7 sterol isomerase</fullName>
    </alternativeName>
</protein>
<dbReference type="PANTHER" id="PTHR10868">
    <property type="entry name" value="SIGMA 1-TYPE OPIOID RECEPTOR-RELATED"/>
    <property type="match status" value="1"/>
</dbReference>
<dbReference type="Proteomes" id="UP001150904">
    <property type="component" value="Unassembled WGS sequence"/>
</dbReference>
<dbReference type="OrthoDB" id="347124at2759"/>
<comment type="function">
    <text evidence="8">Catalyzes the reaction which results in unsaturation at C-7 in the B ring of sterols.</text>
</comment>
<dbReference type="EC" id="5.-.-.-" evidence="8"/>
<evidence type="ECO:0000313" key="9">
    <source>
        <dbReference type="EMBL" id="KAJ5219248.1"/>
    </source>
</evidence>
<keyword evidence="4" id="KW-0256">Endoplasmic reticulum</keyword>
<dbReference type="EMBL" id="JAPQKR010000004">
    <property type="protein sequence ID" value="KAJ5219248.1"/>
    <property type="molecule type" value="Genomic_DNA"/>
</dbReference>
<comment type="similarity">
    <text evidence="2 8">Belongs to the ERG2 family.</text>
</comment>
<evidence type="ECO:0000313" key="10">
    <source>
        <dbReference type="Proteomes" id="UP001150904"/>
    </source>
</evidence>
<evidence type="ECO:0000256" key="2">
    <source>
        <dbReference type="ARBA" id="ARBA00007141"/>
    </source>
</evidence>
<evidence type="ECO:0000256" key="5">
    <source>
        <dbReference type="ARBA" id="ARBA00022989"/>
    </source>
</evidence>
<keyword evidence="9" id="KW-0413">Isomerase</keyword>
<gene>
    <name evidence="9" type="ORF">N7498_001347</name>
</gene>
<name>A0A9W9NII0_9EURO</name>